<feature type="transmembrane region" description="Helical" evidence="1">
    <location>
        <begin position="21"/>
        <end position="47"/>
    </location>
</feature>
<dbReference type="Pfam" id="PF25231">
    <property type="entry name" value="DUF7847"/>
    <property type="match status" value="1"/>
</dbReference>
<keyword evidence="1" id="KW-0472">Membrane</keyword>
<feature type="transmembrane region" description="Helical" evidence="1">
    <location>
        <begin position="67"/>
        <end position="88"/>
    </location>
</feature>
<accession>A0AAV3UII3</accession>
<keyword evidence="4" id="KW-1185">Reference proteome</keyword>
<evidence type="ECO:0000256" key="1">
    <source>
        <dbReference type="SAM" id="Phobius"/>
    </source>
</evidence>
<feature type="transmembrane region" description="Helical" evidence="1">
    <location>
        <begin position="208"/>
        <end position="234"/>
    </location>
</feature>
<feature type="domain" description="DUF7847" evidence="2">
    <location>
        <begin position="7"/>
        <end position="236"/>
    </location>
</feature>
<organism evidence="3 4">
    <name type="scientific">Haladaptatus pallidirubidus</name>
    <dbReference type="NCBI Taxonomy" id="1008152"/>
    <lineage>
        <taxon>Archaea</taxon>
        <taxon>Methanobacteriati</taxon>
        <taxon>Methanobacteriota</taxon>
        <taxon>Stenosarchaea group</taxon>
        <taxon>Halobacteria</taxon>
        <taxon>Halobacteriales</taxon>
        <taxon>Haladaptataceae</taxon>
        <taxon>Haladaptatus</taxon>
    </lineage>
</organism>
<evidence type="ECO:0000259" key="2">
    <source>
        <dbReference type="Pfam" id="PF25231"/>
    </source>
</evidence>
<sequence length="259" mass="27804">MPINTTNILKQGYSRSIKQNGLMLMGIIFVISVLNGLLGVGITRWMAGQQLAGDAVQMNPTSFLPPVLGGLVAFVLSIALLVVSIGAIRVFVSDETERLPREYFSRNMVWAAINFVIGGIIFGIIVALGFVALIVPGIFLLVTLAFWTVYVAVEDQNFIKAFRSSWGLTRGYRLNLFVLGVTVTLLILLVNLVFGLGNLASGSLVGDIVALVFAQVASAITTVFSTAVLATAYTELKVREDEERDETVSEDTSAGQPAA</sequence>
<evidence type="ECO:0000313" key="4">
    <source>
        <dbReference type="Proteomes" id="UP001501729"/>
    </source>
</evidence>
<dbReference type="Proteomes" id="UP001501729">
    <property type="component" value="Unassembled WGS sequence"/>
</dbReference>
<dbReference type="GeneID" id="68616407"/>
<protein>
    <recommendedName>
        <fullName evidence="2">DUF7847 domain-containing protein</fullName>
    </recommendedName>
</protein>
<dbReference type="RefSeq" id="WP_227778047.1">
    <property type="nucleotide sequence ID" value="NZ_BAABKX010000010.1"/>
</dbReference>
<comment type="caution">
    <text evidence="3">The sequence shown here is derived from an EMBL/GenBank/DDBJ whole genome shotgun (WGS) entry which is preliminary data.</text>
</comment>
<keyword evidence="1" id="KW-1133">Transmembrane helix</keyword>
<dbReference type="AlphaFoldDB" id="A0AAV3UII3"/>
<reference evidence="3 4" key="1">
    <citation type="journal article" date="2019" name="Int. J. Syst. Evol. Microbiol.">
        <title>The Global Catalogue of Microorganisms (GCM) 10K type strain sequencing project: providing services to taxonomists for standard genome sequencing and annotation.</title>
        <authorList>
            <consortium name="The Broad Institute Genomics Platform"/>
            <consortium name="The Broad Institute Genome Sequencing Center for Infectious Disease"/>
            <person name="Wu L."/>
            <person name="Ma J."/>
        </authorList>
    </citation>
    <scope>NUCLEOTIDE SEQUENCE [LARGE SCALE GENOMIC DNA]</scope>
    <source>
        <strain evidence="3 4">JCM 17504</strain>
    </source>
</reference>
<feature type="transmembrane region" description="Helical" evidence="1">
    <location>
        <begin position="174"/>
        <end position="196"/>
    </location>
</feature>
<proteinExistence type="predicted"/>
<dbReference type="InterPro" id="IPR057169">
    <property type="entry name" value="DUF7847"/>
</dbReference>
<evidence type="ECO:0000313" key="3">
    <source>
        <dbReference type="EMBL" id="GAA5051982.1"/>
    </source>
</evidence>
<dbReference type="EMBL" id="BAABKX010000010">
    <property type="protein sequence ID" value="GAA5051982.1"/>
    <property type="molecule type" value="Genomic_DNA"/>
</dbReference>
<gene>
    <name evidence="3" type="ORF">GCM10025751_27740</name>
</gene>
<feature type="transmembrane region" description="Helical" evidence="1">
    <location>
        <begin position="109"/>
        <end position="128"/>
    </location>
</feature>
<feature type="transmembrane region" description="Helical" evidence="1">
    <location>
        <begin position="134"/>
        <end position="153"/>
    </location>
</feature>
<name>A0AAV3UII3_9EURY</name>
<keyword evidence="1" id="KW-0812">Transmembrane</keyword>